<accession>A0A1I1E2I4</accession>
<feature type="transmembrane region" description="Helical" evidence="1">
    <location>
        <begin position="12"/>
        <end position="33"/>
    </location>
</feature>
<feature type="transmembrane region" description="Helical" evidence="1">
    <location>
        <begin position="267"/>
        <end position="287"/>
    </location>
</feature>
<reference evidence="2 3" key="1">
    <citation type="submission" date="2016-10" db="EMBL/GenBank/DDBJ databases">
        <authorList>
            <person name="de Groot N.N."/>
        </authorList>
    </citation>
    <scope>NUCLEOTIDE SEQUENCE [LARGE SCALE GENOMIC DNA]</scope>
    <source>
        <strain evidence="2 3">DSM 19113</strain>
    </source>
</reference>
<feature type="transmembrane region" description="Helical" evidence="1">
    <location>
        <begin position="353"/>
        <end position="372"/>
    </location>
</feature>
<organism evidence="2 3">
    <name type="scientific">Fructobacillus durionis</name>
    <dbReference type="NCBI Taxonomy" id="283737"/>
    <lineage>
        <taxon>Bacteria</taxon>
        <taxon>Bacillati</taxon>
        <taxon>Bacillota</taxon>
        <taxon>Bacilli</taxon>
        <taxon>Lactobacillales</taxon>
        <taxon>Lactobacillaceae</taxon>
        <taxon>Fructobacillus</taxon>
    </lineage>
</organism>
<feature type="transmembrane region" description="Helical" evidence="1">
    <location>
        <begin position="112"/>
        <end position="131"/>
    </location>
</feature>
<dbReference type="RefSeq" id="WP_091501280.1">
    <property type="nucleotide sequence ID" value="NZ_FOLI01000001.1"/>
</dbReference>
<dbReference type="AlphaFoldDB" id="A0A1I1E2I4"/>
<gene>
    <name evidence="2" type="ORF">SAMN05660453_0262</name>
</gene>
<evidence type="ECO:0000256" key="1">
    <source>
        <dbReference type="SAM" id="Phobius"/>
    </source>
</evidence>
<sequence>MSMLKTIKNKKIILISIILFVITLIPNLLIPFVSDDVSFALVTGEHGFIRNLVSMSYHFYFDWSGRLLTDFESRVLLQFPHFFVALFKSAALVLLIFLIAQLPSNVFKKKNISAFSFVFIFIVYWICNPNLGQTTFWTVGASNYLFTNVWILVYLNLAFYTDFRTKNIIKKILYFLVAFAAGLSNENTAPVVVLLSLGLVIYNFLKTKHYSFNWITGTLFSVIGASVLILAPGNSIRQEISSPIFKQESLFVKIHDFFVNGVFTYSFSNYGFFFLIFTLILIAAFLFNKSDRKAMSWTIIFGAMGILSNALFTFSPEIPQRALQGAFVFFLVSMSFAINQLLSAEVTSKIEKVSISILFLPLLVFFVLSYSLEVHSFNLAGKESAIRIHLMKEAAKNHSGSVNIPSWYIGRVLRPNNDPYDRYFNHKIGQYYGYYGYVHEVRAHFDYTDSKLLSKTQFAVRDNPVFSKINIYNDDENLNRKTVVLFLKDDANNIQNGKLKLVTDHGEKQLDFSSLDILSINGYKFISVDIDKFLYKNSLREIDVNYENNGKVGKEIQVHDIK</sequence>
<dbReference type="Pfam" id="PF19528">
    <property type="entry name" value="DUF6056"/>
    <property type="match status" value="1"/>
</dbReference>
<keyword evidence="1" id="KW-0812">Transmembrane</keyword>
<feature type="transmembrane region" description="Helical" evidence="1">
    <location>
        <begin position="168"/>
        <end position="183"/>
    </location>
</feature>
<dbReference type="InterPro" id="IPR045691">
    <property type="entry name" value="DUF6056"/>
</dbReference>
<feature type="transmembrane region" description="Helical" evidence="1">
    <location>
        <begin position="294"/>
        <end position="316"/>
    </location>
</feature>
<evidence type="ECO:0000313" key="3">
    <source>
        <dbReference type="Proteomes" id="UP000199376"/>
    </source>
</evidence>
<evidence type="ECO:0000313" key="2">
    <source>
        <dbReference type="EMBL" id="SFB81391.1"/>
    </source>
</evidence>
<feature type="transmembrane region" description="Helical" evidence="1">
    <location>
        <begin position="79"/>
        <end position="100"/>
    </location>
</feature>
<dbReference type="OrthoDB" id="1661582at2"/>
<name>A0A1I1E2I4_9LACO</name>
<proteinExistence type="predicted"/>
<keyword evidence="3" id="KW-1185">Reference proteome</keyword>
<evidence type="ECO:0008006" key="4">
    <source>
        <dbReference type="Google" id="ProtNLM"/>
    </source>
</evidence>
<dbReference type="STRING" id="283737.SAMN05660453_0262"/>
<feature type="transmembrane region" description="Helical" evidence="1">
    <location>
        <begin position="322"/>
        <end position="341"/>
    </location>
</feature>
<dbReference type="Proteomes" id="UP000199376">
    <property type="component" value="Unassembled WGS sequence"/>
</dbReference>
<protein>
    <recommendedName>
        <fullName evidence="4">Glucosyl transferase GtrII</fullName>
    </recommendedName>
</protein>
<feature type="transmembrane region" description="Helical" evidence="1">
    <location>
        <begin position="143"/>
        <end position="161"/>
    </location>
</feature>
<feature type="transmembrane region" description="Helical" evidence="1">
    <location>
        <begin position="212"/>
        <end position="231"/>
    </location>
</feature>
<keyword evidence="1" id="KW-1133">Transmembrane helix</keyword>
<feature type="transmembrane region" description="Helical" evidence="1">
    <location>
        <begin position="189"/>
        <end position="205"/>
    </location>
</feature>
<keyword evidence="1" id="KW-0472">Membrane</keyword>
<dbReference type="EMBL" id="FOLI01000001">
    <property type="protein sequence ID" value="SFB81391.1"/>
    <property type="molecule type" value="Genomic_DNA"/>
</dbReference>